<dbReference type="AlphaFoldDB" id="A0A836CA06"/>
<evidence type="ECO:0000259" key="5">
    <source>
        <dbReference type="Pfam" id="PF00828"/>
    </source>
</evidence>
<dbReference type="InterPro" id="IPR005749">
    <property type="entry name" value="Ribosomal_uL15_bac-type"/>
</dbReference>
<sequence length="253" mass="27239">HVPLKLNTLVPNPGAVSQKRRVGRGIGSGRGKTSKRGNKGTRARQGGSVPLGFEGGQTPLHRRLPKRGFKNGADTSFDIVSIDKVFEYVAMGRLRVPVPEPGAPPRMLTMKDLQDAGVIGRIKFGLKLVGGRRQTADGDAPMARAVPESAYAAPLHLEVSGASAGAIAAVEARGGTVTCAHFNRLALRALLKPHKFAPGLLPRRARPPPRLMARFLSGDKRGYLSPEVQLRNLRLFGRVTSEVRPEGEDEEQE</sequence>
<organism evidence="6 7">
    <name type="scientific">Tribonema minus</name>
    <dbReference type="NCBI Taxonomy" id="303371"/>
    <lineage>
        <taxon>Eukaryota</taxon>
        <taxon>Sar</taxon>
        <taxon>Stramenopiles</taxon>
        <taxon>Ochrophyta</taxon>
        <taxon>PX clade</taxon>
        <taxon>Xanthophyceae</taxon>
        <taxon>Tribonematales</taxon>
        <taxon>Tribonemataceae</taxon>
        <taxon>Tribonema</taxon>
    </lineage>
</organism>
<comment type="similarity">
    <text evidence="1">Belongs to the universal ribosomal protein uL15 family.</text>
</comment>
<reference evidence="6" key="1">
    <citation type="submission" date="2021-02" db="EMBL/GenBank/DDBJ databases">
        <title>First Annotated Genome of the Yellow-green Alga Tribonema minus.</title>
        <authorList>
            <person name="Mahan K.M."/>
        </authorList>
    </citation>
    <scope>NUCLEOTIDE SEQUENCE</scope>
    <source>
        <strain evidence="6">UTEX B ZZ1240</strain>
    </source>
</reference>
<dbReference type="GO" id="GO:0006412">
    <property type="term" value="P:translation"/>
    <property type="evidence" value="ECO:0007669"/>
    <property type="project" value="InterPro"/>
</dbReference>
<name>A0A836CA06_9STRA</name>
<dbReference type="PANTHER" id="PTHR12934:SF11">
    <property type="entry name" value="LARGE RIBOSOMAL SUBUNIT PROTEIN UL15M"/>
    <property type="match status" value="1"/>
</dbReference>
<evidence type="ECO:0000313" key="6">
    <source>
        <dbReference type="EMBL" id="KAG5178615.1"/>
    </source>
</evidence>
<evidence type="ECO:0000313" key="7">
    <source>
        <dbReference type="Proteomes" id="UP000664859"/>
    </source>
</evidence>
<evidence type="ECO:0000256" key="1">
    <source>
        <dbReference type="ARBA" id="ARBA00007320"/>
    </source>
</evidence>
<keyword evidence="2 6" id="KW-0689">Ribosomal protein</keyword>
<dbReference type="HAMAP" id="MF_01341">
    <property type="entry name" value="Ribosomal_uL15"/>
    <property type="match status" value="1"/>
</dbReference>
<protein>
    <submittedName>
        <fullName evidence="6">Ribosomal protein L18e/L15P</fullName>
    </submittedName>
</protein>
<dbReference type="InterPro" id="IPR030878">
    <property type="entry name" value="Ribosomal_uL15"/>
</dbReference>
<dbReference type="Gene3D" id="3.100.10.10">
    <property type="match status" value="1"/>
</dbReference>
<dbReference type="PANTHER" id="PTHR12934">
    <property type="entry name" value="50S RIBOSOMAL PROTEIN L15"/>
    <property type="match status" value="1"/>
</dbReference>
<accession>A0A836CA06</accession>
<keyword evidence="3" id="KW-0687">Ribonucleoprotein</keyword>
<feature type="region of interest" description="Disordered" evidence="4">
    <location>
        <begin position="13"/>
        <end position="60"/>
    </location>
</feature>
<dbReference type="InterPro" id="IPR036227">
    <property type="entry name" value="Ribosomal_uL15/eL18_sf"/>
</dbReference>
<dbReference type="NCBIfam" id="TIGR01071">
    <property type="entry name" value="rplO_bact"/>
    <property type="match status" value="1"/>
</dbReference>
<dbReference type="EMBL" id="JAFCMP010000514">
    <property type="protein sequence ID" value="KAG5178615.1"/>
    <property type="molecule type" value="Genomic_DNA"/>
</dbReference>
<feature type="domain" description="Large ribosomal subunit protein uL15/eL18" evidence="5">
    <location>
        <begin position="80"/>
        <end position="178"/>
    </location>
</feature>
<keyword evidence="7" id="KW-1185">Reference proteome</keyword>
<evidence type="ECO:0000256" key="4">
    <source>
        <dbReference type="SAM" id="MobiDB-lite"/>
    </source>
</evidence>
<dbReference type="SUPFAM" id="SSF52080">
    <property type="entry name" value="Ribosomal proteins L15p and L18e"/>
    <property type="match status" value="1"/>
</dbReference>
<dbReference type="OrthoDB" id="361383at2759"/>
<gene>
    <name evidence="6" type="ORF">JKP88DRAFT_137483</name>
</gene>
<feature type="compositionally biased region" description="Basic residues" evidence="4">
    <location>
        <begin position="32"/>
        <end position="42"/>
    </location>
</feature>
<evidence type="ECO:0000256" key="3">
    <source>
        <dbReference type="ARBA" id="ARBA00023274"/>
    </source>
</evidence>
<comment type="caution">
    <text evidence="6">The sequence shown here is derived from an EMBL/GenBank/DDBJ whole genome shotgun (WGS) entry which is preliminary data.</text>
</comment>
<dbReference type="Pfam" id="PF00828">
    <property type="entry name" value="Ribosomal_L27A"/>
    <property type="match status" value="1"/>
</dbReference>
<dbReference type="InterPro" id="IPR021131">
    <property type="entry name" value="Ribosomal_uL15/eL18"/>
</dbReference>
<dbReference type="GO" id="GO:0005762">
    <property type="term" value="C:mitochondrial large ribosomal subunit"/>
    <property type="evidence" value="ECO:0007669"/>
    <property type="project" value="TreeGrafter"/>
</dbReference>
<dbReference type="GO" id="GO:0003735">
    <property type="term" value="F:structural constituent of ribosome"/>
    <property type="evidence" value="ECO:0007669"/>
    <property type="project" value="InterPro"/>
</dbReference>
<dbReference type="Proteomes" id="UP000664859">
    <property type="component" value="Unassembled WGS sequence"/>
</dbReference>
<evidence type="ECO:0000256" key="2">
    <source>
        <dbReference type="ARBA" id="ARBA00022980"/>
    </source>
</evidence>
<feature type="non-terminal residue" evidence="6">
    <location>
        <position position="253"/>
    </location>
</feature>
<feature type="non-terminal residue" evidence="6">
    <location>
        <position position="1"/>
    </location>
</feature>
<proteinExistence type="inferred from homology"/>